<dbReference type="PANTHER" id="PTHR42081:SF1">
    <property type="entry name" value="ZINC FINGER PROTEIN DHHC DOMAIN CONTAINING PROTEIN"/>
    <property type="match status" value="1"/>
</dbReference>
<protein>
    <recommendedName>
        <fullName evidence="2">DUF8035 domain-containing protein</fullName>
    </recommendedName>
</protein>
<evidence type="ECO:0000313" key="3">
    <source>
        <dbReference type="EMBL" id="KAK4216617.1"/>
    </source>
</evidence>
<feature type="compositionally biased region" description="Basic and acidic residues" evidence="1">
    <location>
        <begin position="627"/>
        <end position="688"/>
    </location>
</feature>
<feature type="compositionally biased region" description="Basic and acidic residues" evidence="1">
    <location>
        <begin position="888"/>
        <end position="899"/>
    </location>
</feature>
<feature type="compositionally biased region" description="Basic and acidic residues" evidence="1">
    <location>
        <begin position="228"/>
        <end position="238"/>
    </location>
</feature>
<feature type="region of interest" description="Disordered" evidence="1">
    <location>
        <begin position="1"/>
        <end position="25"/>
    </location>
</feature>
<feature type="region of interest" description="Disordered" evidence="1">
    <location>
        <begin position="81"/>
        <end position="833"/>
    </location>
</feature>
<feature type="compositionally biased region" description="Basic and acidic residues" evidence="1">
    <location>
        <begin position="970"/>
        <end position="982"/>
    </location>
</feature>
<dbReference type="InterPro" id="IPR058348">
    <property type="entry name" value="DUF8035"/>
</dbReference>
<feature type="compositionally biased region" description="Basic and acidic residues" evidence="1">
    <location>
        <begin position="817"/>
        <end position="827"/>
    </location>
</feature>
<feature type="compositionally biased region" description="Pro residues" evidence="1">
    <location>
        <begin position="302"/>
        <end position="311"/>
    </location>
</feature>
<dbReference type="Proteomes" id="UP001301769">
    <property type="component" value="Unassembled WGS sequence"/>
</dbReference>
<name>A0AAN6YH81_9PEZI</name>
<proteinExistence type="predicted"/>
<reference evidence="3" key="2">
    <citation type="submission" date="2023-05" db="EMBL/GenBank/DDBJ databases">
        <authorList>
            <consortium name="Lawrence Berkeley National Laboratory"/>
            <person name="Steindorff A."/>
            <person name="Hensen N."/>
            <person name="Bonometti L."/>
            <person name="Westerberg I."/>
            <person name="Brannstrom I.O."/>
            <person name="Guillou S."/>
            <person name="Cros-Aarteil S."/>
            <person name="Calhoun S."/>
            <person name="Haridas S."/>
            <person name="Kuo A."/>
            <person name="Mondo S."/>
            <person name="Pangilinan J."/>
            <person name="Riley R."/>
            <person name="Labutti K."/>
            <person name="Andreopoulos B."/>
            <person name="Lipzen A."/>
            <person name="Chen C."/>
            <person name="Yanf M."/>
            <person name="Daum C."/>
            <person name="Ng V."/>
            <person name="Clum A."/>
            <person name="Ohm R."/>
            <person name="Martin F."/>
            <person name="Silar P."/>
            <person name="Natvig D."/>
            <person name="Lalanne C."/>
            <person name="Gautier V."/>
            <person name="Ament-Velasquez S.L."/>
            <person name="Kruys A."/>
            <person name="Hutchinson M.I."/>
            <person name="Powell A.J."/>
            <person name="Barry K."/>
            <person name="Miller A.N."/>
            <person name="Grigoriev I.V."/>
            <person name="Debuchy R."/>
            <person name="Gladieux P."/>
            <person name="Thoren M.H."/>
            <person name="Johannesson H."/>
        </authorList>
    </citation>
    <scope>NUCLEOTIDE SEQUENCE</scope>
    <source>
        <strain evidence="3">PSN293</strain>
    </source>
</reference>
<feature type="compositionally biased region" description="Basic and acidic residues" evidence="1">
    <location>
        <begin position="761"/>
        <end position="794"/>
    </location>
</feature>
<evidence type="ECO:0000256" key="1">
    <source>
        <dbReference type="SAM" id="MobiDB-lite"/>
    </source>
</evidence>
<feature type="compositionally biased region" description="Basic and acidic residues" evidence="1">
    <location>
        <begin position="574"/>
        <end position="620"/>
    </location>
</feature>
<feature type="compositionally biased region" description="Polar residues" evidence="1">
    <location>
        <begin position="153"/>
        <end position="164"/>
    </location>
</feature>
<evidence type="ECO:0000313" key="4">
    <source>
        <dbReference type="Proteomes" id="UP001301769"/>
    </source>
</evidence>
<gene>
    <name evidence="3" type="ORF">QBC37DRAFT_88231</name>
</gene>
<accession>A0AAN6YH81</accession>
<feature type="compositionally biased region" description="Basic and acidic residues" evidence="1">
    <location>
        <begin position="350"/>
        <end position="378"/>
    </location>
</feature>
<keyword evidence="4" id="KW-1185">Reference proteome</keyword>
<feature type="region of interest" description="Disordered" evidence="1">
    <location>
        <begin position="875"/>
        <end position="1004"/>
    </location>
</feature>
<evidence type="ECO:0000259" key="2">
    <source>
        <dbReference type="Pfam" id="PF26118"/>
    </source>
</evidence>
<dbReference type="Pfam" id="PF26118">
    <property type="entry name" value="DUF8035"/>
    <property type="match status" value="1"/>
</dbReference>
<organism evidence="3 4">
    <name type="scientific">Rhypophila decipiens</name>
    <dbReference type="NCBI Taxonomy" id="261697"/>
    <lineage>
        <taxon>Eukaryota</taxon>
        <taxon>Fungi</taxon>
        <taxon>Dikarya</taxon>
        <taxon>Ascomycota</taxon>
        <taxon>Pezizomycotina</taxon>
        <taxon>Sordariomycetes</taxon>
        <taxon>Sordariomycetidae</taxon>
        <taxon>Sordariales</taxon>
        <taxon>Naviculisporaceae</taxon>
        <taxon>Rhypophila</taxon>
    </lineage>
</organism>
<reference evidence="3" key="1">
    <citation type="journal article" date="2023" name="Mol. Phylogenet. Evol.">
        <title>Genome-scale phylogeny and comparative genomics of the fungal order Sordariales.</title>
        <authorList>
            <person name="Hensen N."/>
            <person name="Bonometti L."/>
            <person name="Westerberg I."/>
            <person name="Brannstrom I.O."/>
            <person name="Guillou S."/>
            <person name="Cros-Aarteil S."/>
            <person name="Calhoun S."/>
            <person name="Haridas S."/>
            <person name="Kuo A."/>
            <person name="Mondo S."/>
            <person name="Pangilinan J."/>
            <person name="Riley R."/>
            <person name="LaButti K."/>
            <person name="Andreopoulos B."/>
            <person name="Lipzen A."/>
            <person name="Chen C."/>
            <person name="Yan M."/>
            <person name="Daum C."/>
            <person name="Ng V."/>
            <person name="Clum A."/>
            <person name="Steindorff A."/>
            <person name="Ohm R.A."/>
            <person name="Martin F."/>
            <person name="Silar P."/>
            <person name="Natvig D.O."/>
            <person name="Lalanne C."/>
            <person name="Gautier V."/>
            <person name="Ament-Velasquez S.L."/>
            <person name="Kruys A."/>
            <person name="Hutchinson M.I."/>
            <person name="Powell A.J."/>
            <person name="Barry K."/>
            <person name="Miller A.N."/>
            <person name="Grigoriev I.V."/>
            <person name="Debuchy R."/>
            <person name="Gladieux P."/>
            <person name="Hiltunen Thoren M."/>
            <person name="Johannesson H."/>
        </authorList>
    </citation>
    <scope>NUCLEOTIDE SEQUENCE</scope>
    <source>
        <strain evidence="3">PSN293</strain>
    </source>
</reference>
<comment type="caution">
    <text evidence="3">The sequence shown here is derived from an EMBL/GenBank/DDBJ whole genome shotgun (WGS) entry which is preliminary data.</text>
</comment>
<feature type="compositionally biased region" description="Basic and acidic residues" evidence="1">
    <location>
        <begin position="545"/>
        <end position="556"/>
    </location>
</feature>
<feature type="compositionally biased region" description="Low complexity" evidence="1">
    <location>
        <begin position="557"/>
        <end position="573"/>
    </location>
</feature>
<feature type="compositionally biased region" description="Basic and acidic residues" evidence="1">
    <location>
        <begin position="133"/>
        <end position="143"/>
    </location>
</feature>
<feature type="domain" description="DUF8035" evidence="2">
    <location>
        <begin position="833"/>
        <end position="886"/>
    </location>
</feature>
<feature type="compositionally biased region" description="Low complexity" evidence="1">
    <location>
        <begin position="704"/>
        <end position="716"/>
    </location>
</feature>
<feature type="compositionally biased region" description="Basic and acidic residues" evidence="1">
    <location>
        <begin position="393"/>
        <end position="539"/>
    </location>
</feature>
<feature type="compositionally biased region" description="Basic and acidic residues" evidence="1">
    <location>
        <begin position="992"/>
        <end position="1004"/>
    </location>
</feature>
<sequence length="1004" mass="115597">MTDPRYRYPAGTRRQSPPMYNPARASLPVVGADSGYDALYAGDMHGMSSSHHGALVSRPAGEYEYDYRPTAVPVSTTTYAVRKDPIPRSTSVKESGGRSHRSSTLDGASKRPIIITTKHGAGAEATSSTRNESPTRDGYRMGDEANYYAEPASSINRTRSTTRAPFSAALDDDEYRRLRERTEMPGPRGASDQYRPSRGSVMYSATTPHRGDTREYDDDGYEYTRPSDLARYDLDNHHQPRRSRRDSQERYYRPTVSVATGLPYEPNDRRQRGPPPTTWGLDKINRVPPAAGLYDGAGIRMPVPPAVPLAPEPSRRGGLLDVAGSPPSDRRVGSRPRPVSLIQDTPSRSSRADDDYYRPRDDDMLRSRDLRDRGHEYIPADDGVTTRGFGIRIEPEALPKPDERAIRRATEPVHRDHREDRRDDRHDGWNLPREYDDYDLRRSDDDLDYGKKKDRDDKSRRGHRDRERDRDRDRTDDEVGRDRKERVKEPSPVYDDHDRKDRVKEPSPMYDDRDRREKVKEPSPVYDDRDRKDRVKEPSPVDDDRDTRKDKVRDKVVAGLGVAAASLGLGSVLLDKDEKGKEKDKENEKDKHAKHSDSDRLKPEPETRSKHSRRDSRSSDDDFEIIELPRKDRERSPRDAPVDKEDVTSGRHKSKEEPKPSADAASSRRDHSSSSDDRKADEKGEERASRRRRRAPSAFNPNDTATLAAIKAQLAAAEEDKKPERADKAIPTIKEPSPERDASPASKTDVDLDSETGVMVVRDDSRGRELDLAEREERQVRVVSPPREKDEKKPIKGILKQPKPQFPEEPNPIREGVAPHKDDKTKADVPSGARWTKINRKMVNPEALTIGKERFEVRDDFVIVLRVLSKEEIQAYADATQILRERRRKEYEREVKGQDDAEYDQDGEEEKKRRHRHRREKDRGEDEVYDEEARKERHRDRDRDRGERGGERYSTRNRYPAGTYEDEEEYKPSRSRTVEYHGHGGGHHRSHRDRDRERERERER</sequence>
<dbReference type="AlphaFoldDB" id="A0AAN6YH81"/>
<dbReference type="EMBL" id="MU858067">
    <property type="protein sequence ID" value="KAK4216617.1"/>
    <property type="molecule type" value="Genomic_DNA"/>
</dbReference>
<dbReference type="PANTHER" id="PTHR42081">
    <property type="entry name" value="ZINC FINGER PROTEIN DHHC DOMAIN CONTAINING PROTEIN"/>
    <property type="match status" value="1"/>
</dbReference>
<feature type="compositionally biased region" description="Basic and acidic residues" evidence="1">
    <location>
        <begin position="921"/>
        <end position="954"/>
    </location>
</feature>
<feature type="compositionally biased region" description="Basic and acidic residues" evidence="1">
    <location>
        <begin position="718"/>
        <end position="728"/>
    </location>
</feature>
<feature type="compositionally biased region" description="Basic and acidic residues" evidence="1">
    <location>
        <begin position="174"/>
        <end position="183"/>
    </location>
</feature>